<dbReference type="AlphaFoldDB" id="A0A072UE26"/>
<reference evidence="1 3" key="2">
    <citation type="journal article" date="2014" name="BMC Genomics">
        <title>An improved genome release (version Mt4.0) for the model legume Medicago truncatula.</title>
        <authorList>
            <person name="Tang H."/>
            <person name="Krishnakumar V."/>
            <person name="Bidwell S."/>
            <person name="Rosen B."/>
            <person name="Chan A."/>
            <person name="Zhou S."/>
            <person name="Gentzbittel L."/>
            <person name="Childs K.L."/>
            <person name="Yandell M."/>
            <person name="Gundlach H."/>
            <person name="Mayer K.F."/>
            <person name="Schwartz D.C."/>
            <person name="Town C.D."/>
        </authorList>
    </citation>
    <scope>GENOME REANNOTATION</scope>
    <source>
        <strain evidence="1">A17</strain>
        <strain evidence="2 3">cv. Jemalong A17</strain>
    </source>
</reference>
<protein>
    <submittedName>
        <fullName evidence="1 2">Uncharacterized protein</fullName>
    </submittedName>
</protein>
<evidence type="ECO:0000313" key="3">
    <source>
        <dbReference type="Proteomes" id="UP000002051"/>
    </source>
</evidence>
<keyword evidence="3" id="KW-1185">Reference proteome</keyword>
<organism evidence="1 3">
    <name type="scientific">Medicago truncatula</name>
    <name type="common">Barrel medic</name>
    <name type="synonym">Medicago tribuloides</name>
    <dbReference type="NCBI Taxonomy" id="3880"/>
    <lineage>
        <taxon>Eukaryota</taxon>
        <taxon>Viridiplantae</taxon>
        <taxon>Streptophyta</taxon>
        <taxon>Embryophyta</taxon>
        <taxon>Tracheophyta</taxon>
        <taxon>Spermatophyta</taxon>
        <taxon>Magnoliopsida</taxon>
        <taxon>eudicotyledons</taxon>
        <taxon>Gunneridae</taxon>
        <taxon>Pentapetalae</taxon>
        <taxon>rosids</taxon>
        <taxon>fabids</taxon>
        <taxon>Fabales</taxon>
        <taxon>Fabaceae</taxon>
        <taxon>Papilionoideae</taxon>
        <taxon>50 kb inversion clade</taxon>
        <taxon>NPAAA clade</taxon>
        <taxon>Hologalegina</taxon>
        <taxon>IRL clade</taxon>
        <taxon>Trifolieae</taxon>
        <taxon>Medicago</taxon>
    </lineage>
</organism>
<reference evidence="1 3" key="1">
    <citation type="journal article" date="2011" name="Nature">
        <title>The Medicago genome provides insight into the evolution of rhizobial symbioses.</title>
        <authorList>
            <person name="Young N.D."/>
            <person name="Debelle F."/>
            <person name="Oldroyd G.E."/>
            <person name="Geurts R."/>
            <person name="Cannon S.B."/>
            <person name="Udvardi M.K."/>
            <person name="Benedito V.A."/>
            <person name="Mayer K.F."/>
            <person name="Gouzy J."/>
            <person name="Schoof H."/>
            <person name="Van de Peer Y."/>
            <person name="Proost S."/>
            <person name="Cook D.R."/>
            <person name="Meyers B.C."/>
            <person name="Spannagl M."/>
            <person name="Cheung F."/>
            <person name="De Mita S."/>
            <person name="Krishnakumar V."/>
            <person name="Gundlach H."/>
            <person name="Zhou S."/>
            <person name="Mudge J."/>
            <person name="Bharti A.K."/>
            <person name="Murray J.D."/>
            <person name="Naoumkina M.A."/>
            <person name="Rosen B."/>
            <person name="Silverstein K.A."/>
            <person name="Tang H."/>
            <person name="Rombauts S."/>
            <person name="Zhao P.X."/>
            <person name="Zhou P."/>
            <person name="Barbe V."/>
            <person name="Bardou P."/>
            <person name="Bechner M."/>
            <person name="Bellec A."/>
            <person name="Berger A."/>
            <person name="Berges H."/>
            <person name="Bidwell S."/>
            <person name="Bisseling T."/>
            <person name="Choisne N."/>
            <person name="Couloux A."/>
            <person name="Denny R."/>
            <person name="Deshpande S."/>
            <person name="Dai X."/>
            <person name="Doyle J.J."/>
            <person name="Dudez A.M."/>
            <person name="Farmer A.D."/>
            <person name="Fouteau S."/>
            <person name="Franken C."/>
            <person name="Gibelin C."/>
            <person name="Gish J."/>
            <person name="Goldstein S."/>
            <person name="Gonzalez A.J."/>
            <person name="Green P.J."/>
            <person name="Hallab A."/>
            <person name="Hartog M."/>
            <person name="Hua A."/>
            <person name="Humphray S.J."/>
            <person name="Jeong D.H."/>
            <person name="Jing Y."/>
            <person name="Jocker A."/>
            <person name="Kenton S.M."/>
            <person name="Kim D.J."/>
            <person name="Klee K."/>
            <person name="Lai H."/>
            <person name="Lang C."/>
            <person name="Lin S."/>
            <person name="Macmil S.L."/>
            <person name="Magdelenat G."/>
            <person name="Matthews L."/>
            <person name="McCorrison J."/>
            <person name="Monaghan E.L."/>
            <person name="Mun J.H."/>
            <person name="Najar F.Z."/>
            <person name="Nicholson C."/>
            <person name="Noirot C."/>
            <person name="O'Bleness M."/>
            <person name="Paule C.R."/>
            <person name="Poulain J."/>
            <person name="Prion F."/>
            <person name="Qin B."/>
            <person name="Qu C."/>
            <person name="Retzel E.F."/>
            <person name="Riddle C."/>
            <person name="Sallet E."/>
            <person name="Samain S."/>
            <person name="Samson N."/>
            <person name="Sanders I."/>
            <person name="Saurat O."/>
            <person name="Scarpelli C."/>
            <person name="Schiex T."/>
            <person name="Segurens B."/>
            <person name="Severin A.J."/>
            <person name="Sherrier D.J."/>
            <person name="Shi R."/>
            <person name="Sims S."/>
            <person name="Singer S.R."/>
            <person name="Sinharoy S."/>
            <person name="Sterck L."/>
            <person name="Viollet A."/>
            <person name="Wang B.B."/>
            <person name="Wang K."/>
            <person name="Wang M."/>
            <person name="Wang X."/>
            <person name="Warfsmann J."/>
            <person name="Weissenbach J."/>
            <person name="White D.D."/>
            <person name="White J.D."/>
            <person name="Wiley G.B."/>
            <person name="Wincker P."/>
            <person name="Xing Y."/>
            <person name="Yang L."/>
            <person name="Yao Z."/>
            <person name="Ying F."/>
            <person name="Zhai J."/>
            <person name="Zhou L."/>
            <person name="Zuber A."/>
            <person name="Denarie J."/>
            <person name="Dixon R.A."/>
            <person name="May G.D."/>
            <person name="Schwartz D.C."/>
            <person name="Rogers J."/>
            <person name="Quetier F."/>
            <person name="Town C.D."/>
            <person name="Roe B.A."/>
        </authorList>
    </citation>
    <scope>NUCLEOTIDE SEQUENCE [LARGE SCALE GENOMIC DNA]</scope>
    <source>
        <strain evidence="1">A17</strain>
        <strain evidence="2 3">cv. Jemalong A17</strain>
    </source>
</reference>
<name>A0A072UE26_MEDTR</name>
<evidence type="ECO:0000313" key="2">
    <source>
        <dbReference type="EnsemblPlants" id="KEH28044"/>
    </source>
</evidence>
<reference evidence="2" key="3">
    <citation type="submission" date="2015-04" db="UniProtKB">
        <authorList>
            <consortium name="EnsemblPlants"/>
        </authorList>
    </citation>
    <scope>IDENTIFICATION</scope>
    <source>
        <strain evidence="2">cv. Jemalong A17</strain>
    </source>
</reference>
<dbReference type="EnsemblPlants" id="KEH28044">
    <property type="protein sequence ID" value="KEH28044"/>
    <property type="gene ID" value="MTR_5g460710"/>
</dbReference>
<evidence type="ECO:0000313" key="1">
    <source>
        <dbReference type="EMBL" id="KEH28044.1"/>
    </source>
</evidence>
<sequence>MSSCGGREGVARQYVRPKLRRRWVSLNGGGEAESELQGFGRDCDNGVGSRRLKGKGDVDIRIDT</sequence>
<dbReference type="EMBL" id="CM001221">
    <property type="protein sequence ID" value="KEH28044.1"/>
    <property type="molecule type" value="Genomic_DNA"/>
</dbReference>
<dbReference type="Proteomes" id="UP000002051">
    <property type="component" value="Chromosome 5"/>
</dbReference>
<dbReference type="HOGENOM" id="CLU_2871029_0_0_1"/>
<accession>A0A072UE26</accession>
<proteinExistence type="predicted"/>
<gene>
    <name evidence="1" type="ordered locus">MTR_5g460710</name>
</gene>